<evidence type="ECO:0000313" key="2">
    <source>
        <dbReference type="EMBL" id="KYG77635.1"/>
    </source>
</evidence>
<keyword evidence="1" id="KW-0472">Membrane</keyword>
<name>A0A150XFZ1_9BACT</name>
<dbReference type="OrthoDB" id="594406at2"/>
<accession>A0A150XFZ1</accession>
<sequence length="334" mass="37810">MNTVKQFFWFCSGANISLLKRCPTEASKFTGIGATVFFTGILAALSGGYAFYTIFENAWWSAAFGLLWGCIIFNLDRFIVSTMKKSRKGKGQELLMASPRILLAVMLAIVISKPLELKIFSKEIDRKLVLLEEDIYQREIASIDQRFIDQTQLLQGQIAALNADIEAKRTKRDELATIARQEADGTGGSMKRNAGPIYQIKKADADQAQAELNASMQNNQPQIERLQMELADLNKQKATELSAIKRNPWDGMAAQLEALRQISLENRAIYFANIFIIALFIMLECSPVIVKIMAARGPYDELLEVREHFFKNHNLEKIAQMDYETRERLKPLLS</sequence>
<dbReference type="InterPro" id="IPR025519">
    <property type="entry name" value="DUF4407"/>
</dbReference>
<feature type="transmembrane region" description="Helical" evidence="1">
    <location>
        <begin position="268"/>
        <end position="290"/>
    </location>
</feature>
<dbReference type="EMBL" id="LRPC01000001">
    <property type="protein sequence ID" value="KYG77635.1"/>
    <property type="molecule type" value="Genomic_DNA"/>
</dbReference>
<dbReference type="Proteomes" id="UP000075606">
    <property type="component" value="Unassembled WGS sequence"/>
</dbReference>
<evidence type="ECO:0000313" key="3">
    <source>
        <dbReference type="Proteomes" id="UP000075606"/>
    </source>
</evidence>
<protein>
    <recommendedName>
        <fullName evidence="4">DUF4407 domain-containing protein</fullName>
    </recommendedName>
</protein>
<feature type="transmembrane region" description="Helical" evidence="1">
    <location>
        <begin position="58"/>
        <end position="80"/>
    </location>
</feature>
<dbReference type="RefSeq" id="WP_068216189.1">
    <property type="nucleotide sequence ID" value="NZ_CP139724.1"/>
</dbReference>
<keyword evidence="1" id="KW-0812">Transmembrane</keyword>
<evidence type="ECO:0008006" key="4">
    <source>
        <dbReference type="Google" id="ProtNLM"/>
    </source>
</evidence>
<gene>
    <name evidence="2" type="ORF">AWW68_02355</name>
</gene>
<proteinExistence type="predicted"/>
<reference evidence="2 3" key="1">
    <citation type="submission" date="2016-01" db="EMBL/GenBank/DDBJ databases">
        <title>Genome sequencing of Roseivirga spongicola UST030701-084.</title>
        <authorList>
            <person name="Selvaratnam C."/>
            <person name="Thevarajoo S."/>
            <person name="Goh K.M."/>
            <person name="Ee R."/>
            <person name="Chan K.-G."/>
            <person name="Chong C.S."/>
        </authorList>
    </citation>
    <scope>NUCLEOTIDE SEQUENCE [LARGE SCALE GENOMIC DNA]</scope>
    <source>
        <strain evidence="2 3">UST030701-084</strain>
    </source>
</reference>
<organism evidence="2 3">
    <name type="scientific">Roseivirga spongicola</name>
    <dbReference type="NCBI Taxonomy" id="333140"/>
    <lineage>
        <taxon>Bacteria</taxon>
        <taxon>Pseudomonadati</taxon>
        <taxon>Bacteroidota</taxon>
        <taxon>Cytophagia</taxon>
        <taxon>Cytophagales</taxon>
        <taxon>Roseivirgaceae</taxon>
        <taxon>Roseivirga</taxon>
    </lineage>
</organism>
<evidence type="ECO:0000256" key="1">
    <source>
        <dbReference type="SAM" id="Phobius"/>
    </source>
</evidence>
<dbReference type="STRING" id="333140.AWW68_02355"/>
<keyword evidence="3" id="KW-1185">Reference proteome</keyword>
<dbReference type="Pfam" id="PF14362">
    <property type="entry name" value="DUF4407"/>
    <property type="match status" value="1"/>
</dbReference>
<keyword evidence="1" id="KW-1133">Transmembrane helix</keyword>
<dbReference type="AlphaFoldDB" id="A0A150XFZ1"/>
<comment type="caution">
    <text evidence="2">The sequence shown here is derived from an EMBL/GenBank/DDBJ whole genome shotgun (WGS) entry which is preliminary data.</text>
</comment>
<feature type="transmembrane region" description="Helical" evidence="1">
    <location>
        <begin position="29"/>
        <end position="52"/>
    </location>
</feature>